<evidence type="ECO:0000256" key="1">
    <source>
        <dbReference type="SAM" id="MobiDB-lite"/>
    </source>
</evidence>
<evidence type="ECO:0000313" key="2">
    <source>
        <dbReference type="EMBL" id="KAJ1175034.1"/>
    </source>
</evidence>
<keyword evidence="3" id="KW-1185">Reference proteome</keyword>
<feature type="region of interest" description="Disordered" evidence="1">
    <location>
        <begin position="1"/>
        <end position="142"/>
    </location>
</feature>
<sequence length="142" mass="15955">MSHLCVQKDESMDEKRSDEAKWWPCEDARLKAGRRRRTEEPHNVGTVRCHRSTEKAPGTCTGPGAATLTSGKGDRRREPGRRARPGGDAGETREYGKDFRCQSRSIHQRGGEAGETGSRGPRDSKRTQRRARGAWKIADRRP</sequence>
<comment type="caution">
    <text evidence="2">The sequence shown here is derived from an EMBL/GenBank/DDBJ whole genome shotgun (WGS) entry which is preliminary data.</text>
</comment>
<feature type="compositionally biased region" description="Basic and acidic residues" evidence="1">
    <location>
        <begin position="72"/>
        <end position="81"/>
    </location>
</feature>
<evidence type="ECO:0000313" key="3">
    <source>
        <dbReference type="Proteomes" id="UP001066276"/>
    </source>
</evidence>
<proteinExistence type="predicted"/>
<dbReference type="EMBL" id="JANPWB010000006">
    <property type="protein sequence ID" value="KAJ1175034.1"/>
    <property type="molecule type" value="Genomic_DNA"/>
</dbReference>
<gene>
    <name evidence="2" type="ORF">NDU88_000325</name>
</gene>
<feature type="compositionally biased region" description="Basic and acidic residues" evidence="1">
    <location>
        <begin position="90"/>
        <end position="101"/>
    </location>
</feature>
<reference evidence="2" key="1">
    <citation type="journal article" date="2022" name="bioRxiv">
        <title>Sequencing and chromosome-scale assembly of the giantPleurodeles waltlgenome.</title>
        <authorList>
            <person name="Brown T."/>
            <person name="Elewa A."/>
            <person name="Iarovenko S."/>
            <person name="Subramanian E."/>
            <person name="Araus A.J."/>
            <person name="Petzold A."/>
            <person name="Susuki M."/>
            <person name="Suzuki K.-i.T."/>
            <person name="Hayashi T."/>
            <person name="Toyoda A."/>
            <person name="Oliveira C."/>
            <person name="Osipova E."/>
            <person name="Leigh N.D."/>
            <person name="Simon A."/>
            <person name="Yun M.H."/>
        </authorList>
    </citation>
    <scope>NUCLEOTIDE SEQUENCE</scope>
    <source>
        <strain evidence="2">20211129_DDA</strain>
        <tissue evidence="2">Liver</tissue>
    </source>
</reference>
<protein>
    <submittedName>
        <fullName evidence="2">Uncharacterized protein</fullName>
    </submittedName>
</protein>
<accession>A0AAV7TFB6</accession>
<name>A0AAV7TFB6_PLEWA</name>
<organism evidence="2 3">
    <name type="scientific">Pleurodeles waltl</name>
    <name type="common">Iberian ribbed newt</name>
    <dbReference type="NCBI Taxonomy" id="8319"/>
    <lineage>
        <taxon>Eukaryota</taxon>
        <taxon>Metazoa</taxon>
        <taxon>Chordata</taxon>
        <taxon>Craniata</taxon>
        <taxon>Vertebrata</taxon>
        <taxon>Euteleostomi</taxon>
        <taxon>Amphibia</taxon>
        <taxon>Batrachia</taxon>
        <taxon>Caudata</taxon>
        <taxon>Salamandroidea</taxon>
        <taxon>Salamandridae</taxon>
        <taxon>Pleurodelinae</taxon>
        <taxon>Pleurodeles</taxon>
    </lineage>
</organism>
<feature type="compositionally biased region" description="Basic and acidic residues" evidence="1">
    <location>
        <begin position="1"/>
        <end position="30"/>
    </location>
</feature>
<dbReference type="Proteomes" id="UP001066276">
    <property type="component" value="Chromosome 3_2"/>
</dbReference>
<dbReference type="AlphaFoldDB" id="A0AAV7TFB6"/>